<comment type="catalytic activity">
    <reaction evidence="8 13">
        <text>7-aminomethyl-7-carbaguanosine(34) in tRNA + S-adenosyl-L-methionine = epoxyqueuosine(34) in tRNA + adenine + L-methionine + 2 H(+)</text>
        <dbReference type="Rhea" id="RHEA:32155"/>
        <dbReference type="Rhea" id="RHEA-COMP:10342"/>
        <dbReference type="Rhea" id="RHEA-COMP:18582"/>
        <dbReference type="ChEBI" id="CHEBI:15378"/>
        <dbReference type="ChEBI" id="CHEBI:16708"/>
        <dbReference type="ChEBI" id="CHEBI:57844"/>
        <dbReference type="ChEBI" id="CHEBI:59789"/>
        <dbReference type="ChEBI" id="CHEBI:82833"/>
        <dbReference type="ChEBI" id="CHEBI:194443"/>
        <dbReference type="EC" id="2.4.99.17"/>
    </reaction>
</comment>
<comment type="subcellular location">
    <subcellularLocation>
        <location evidence="1 13">Cytoplasm</location>
    </subcellularLocation>
</comment>
<keyword evidence="15" id="KW-1185">Reference proteome</keyword>
<evidence type="ECO:0000256" key="2">
    <source>
        <dbReference type="ARBA" id="ARBA00004691"/>
    </source>
</evidence>
<dbReference type="GO" id="GO:0008616">
    <property type="term" value="P:tRNA queuosine(34) biosynthetic process"/>
    <property type="evidence" value="ECO:0007669"/>
    <property type="project" value="UniProtKB-UniRule"/>
</dbReference>
<evidence type="ECO:0000256" key="7">
    <source>
        <dbReference type="ARBA" id="ARBA00022785"/>
    </source>
</evidence>
<dbReference type="PATRIC" id="fig|29343.3.peg.1141"/>
<gene>
    <name evidence="13 14" type="primary">queA</name>
    <name evidence="14" type="ORF">CCDG5_1083</name>
</gene>
<evidence type="ECO:0000313" key="14">
    <source>
        <dbReference type="EMBL" id="CDZ24200.1"/>
    </source>
</evidence>
<evidence type="ECO:0000256" key="8">
    <source>
        <dbReference type="ARBA" id="ARBA00052751"/>
    </source>
</evidence>
<evidence type="ECO:0000256" key="13">
    <source>
        <dbReference type="HAMAP-Rule" id="MF_00113"/>
    </source>
</evidence>
<comment type="subunit">
    <text evidence="3 13">Monomer.</text>
</comment>
<accession>A0A078KSP7</accession>
<dbReference type="PANTHER" id="PTHR30307:SF0">
    <property type="entry name" value="S-ADENOSYLMETHIONINE:TRNA RIBOSYLTRANSFERASE-ISOMERASE"/>
    <property type="match status" value="1"/>
</dbReference>
<dbReference type="UniPathway" id="UPA00392"/>
<dbReference type="OrthoDB" id="9805933at2"/>
<keyword evidence="4 13" id="KW-0963">Cytoplasm</keyword>
<comment type="similarity">
    <text evidence="9 13">Belongs to the QueA family.</text>
</comment>
<dbReference type="InterPro" id="IPR042118">
    <property type="entry name" value="QueA_dom1"/>
</dbReference>
<dbReference type="GO" id="GO:0005737">
    <property type="term" value="C:cytoplasm"/>
    <property type="evidence" value="ECO:0007669"/>
    <property type="project" value="UniProtKB-SubCell"/>
</dbReference>
<comment type="function">
    <text evidence="13">Transfers and isomerizes the ribose moiety from AdoMet to the 7-aminomethyl group of 7-deazaguanine (preQ1-tRNA) to give epoxyqueuosine (oQ-tRNA).</text>
</comment>
<dbReference type="SUPFAM" id="SSF111337">
    <property type="entry name" value="QueA-like"/>
    <property type="match status" value="1"/>
</dbReference>
<evidence type="ECO:0000256" key="4">
    <source>
        <dbReference type="ARBA" id="ARBA00022490"/>
    </source>
</evidence>
<dbReference type="NCBIfam" id="TIGR00113">
    <property type="entry name" value="queA"/>
    <property type="match status" value="1"/>
</dbReference>
<evidence type="ECO:0000256" key="9">
    <source>
        <dbReference type="ARBA" id="ARBA00061210"/>
    </source>
</evidence>
<dbReference type="HOGENOM" id="CLU_039110_1_0_9"/>
<evidence type="ECO:0000256" key="10">
    <source>
        <dbReference type="ARBA" id="ARBA00066503"/>
    </source>
</evidence>
<dbReference type="Gene3D" id="2.40.10.240">
    <property type="entry name" value="QueA-like"/>
    <property type="match status" value="1"/>
</dbReference>
<keyword evidence="6 13" id="KW-0949">S-adenosyl-L-methionine</keyword>
<proteinExistence type="inferred from homology"/>
<evidence type="ECO:0000256" key="1">
    <source>
        <dbReference type="ARBA" id="ARBA00004496"/>
    </source>
</evidence>
<dbReference type="EMBL" id="LM995447">
    <property type="protein sequence ID" value="CDZ24200.1"/>
    <property type="molecule type" value="Genomic_DNA"/>
</dbReference>
<keyword evidence="14" id="KW-0328">Glycosyltransferase</keyword>
<keyword evidence="7 13" id="KW-0671">Queuosine biosynthesis</keyword>
<evidence type="ECO:0000256" key="11">
    <source>
        <dbReference type="ARBA" id="ARBA00069325"/>
    </source>
</evidence>
<dbReference type="FunFam" id="3.40.1780.10:FF:000001">
    <property type="entry name" value="S-adenosylmethionine:tRNA ribosyltransferase-isomerase"/>
    <property type="match status" value="1"/>
</dbReference>
<name>A0A078KSP7_9FIRM</name>
<dbReference type="HAMAP" id="MF_00113">
    <property type="entry name" value="QueA"/>
    <property type="match status" value="1"/>
</dbReference>
<dbReference type="Gene3D" id="3.40.1780.10">
    <property type="entry name" value="QueA-like"/>
    <property type="match status" value="1"/>
</dbReference>
<evidence type="ECO:0000256" key="12">
    <source>
        <dbReference type="ARBA" id="ARBA00076160"/>
    </source>
</evidence>
<dbReference type="KEGG" id="ccel:CCDG5_1083"/>
<dbReference type="AlphaFoldDB" id="A0A078KSP7"/>
<dbReference type="Proteomes" id="UP000032431">
    <property type="component" value="Chromosome I"/>
</dbReference>
<dbReference type="GO" id="GO:0051075">
    <property type="term" value="F:S-adenosylmethionine:tRNA ribosyltransferase-isomerase activity"/>
    <property type="evidence" value="ECO:0007669"/>
    <property type="project" value="UniProtKB-EC"/>
</dbReference>
<dbReference type="STRING" id="29343.CCDG5_1083"/>
<dbReference type="FunFam" id="2.40.10.240:FF:000002">
    <property type="entry name" value="S-adenosylmethionine:tRNA ribosyltransferase-isomerase"/>
    <property type="match status" value="1"/>
</dbReference>
<dbReference type="InterPro" id="IPR042119">
    <property type="entry name" value="QueA_dom2"/>
</dbReference>
<comment type="pathway">
    <text evidence="2 13">tRNA modification; tRNA-queuosine biosynthesis.</text>
</comment>
<dbReference type="InterPro" id="IPR036100">
    <property type="entry name" value="QueA_sf"/>
</dbReference>
<evidence type="ECO:0000256" key="5">
    <source>
        <dbReference type="ARBA" id="ARBA00022679"/>
    </source>
</evidence>
<keyword evidence="14" id="KW-0413">Isomerase</keyword>
<protein>
    <recommendedName>
        <fullName evidence="11 13">S-adenosylmethionine:tRNA ribosyltransferase-isomerase</fullName>
        <ecNumber evidence="10 13">2.4.99.17</ecNumber>
    </recommendedName>
    <alternativeName>
        <fullName evidence="12 13">Queuosine biosynthesis protein QueA</fullName>
    </alternativeName>
</protein>
<organism evidence="14 15">
    <name type="scientific">[Clostridium] cellulosi</name>
    <dbReference type="NCBI Taxonomy" id="29343"/>
    <lineage>
        <taxon>Bacteria</taxon>
        <taxon>Bacillati</taxon>
        <taxon>Bacillota</taxon>
        <taxon>Clostridia</taxon>
        <taxon>Eubacteriales</taxon>
        <taxon>Oscillospiraceae</taxon>
        <taxon>Oscillospiraceae incertae sedis</taxon>
    </lineage>
</organism>
<evidence type="ECO:0000256" key="3">
    <source>
        <dbReference type="ARBA" id="ARBA00011245"/>
    </source>
</evidence>
<sequence>MKKSDFYYDLPEELIAQEPLKQRDASRLMTLNRKTGETGDYHFYDIVDMLNPSDCLILNDSRVLPARIYGVKEGTGGHIEFLLLTQKGKDTWEVLLKPGRIAKPGAKFIFGDGLLKAEILEIVEGGNRIVKFTYDGNFFELLEKIGEMPLPHYIKHKLEDKERYQTVYSKKPGSAAAPTAGLHFTPELLERIKAKGVKIGFVTLHVGVGTFRPVKTENIEDHVMHFEHYELPQETADLILETKKKGGRVIAVGTTSCRTLETVAHLDGGIKASEGWTGIFIYPGYEFKAIDALITNFHLPESTLIMLVSAFAGREHVLAAYEKAIKEKYRFYSFGDAMFIY</sequence>
<evidence type="ECO:0000313" key="15">
    <source>
        <dbReference type="Proteomes" id="UP000032431"/>
    </source>
</evidence>
<dbReference type="NCBIfam" id="NF001140">
    <property type="entry name" value="PRK00147.1"/>
    <property type="match status" value="1"/>
</dbReference>
<dbReference type="EC" id="2.4.99.17" evidence="10 13"/>
<dbReference type="PANTHER" id="PTHR30307">
    <property type="entry name" value="S-ADENOSYLMETHIONINE:TRNA RIBOSYLTRANSFERASE-ISOMERASE"/>
    <property type="match status" value="1"/>
</dbReference>
<dbReference type="InterPro" id="IPR003699">
    <property type="entry name" value="QueA"/>
</dbReference>
<evidence type="ECO:0000256" key="6">
    <source>
        <dbReference type="ARBA" id="ARBA00022691"/>
    </source>
</evidence>
<dbReference type="Pfam" id="PF02547">
    <property type="entry name" value="Queuosine_synth"/>
    <property type="match status" value="1"/>
</dbReference>
<keyword evidence="5 13" id="KW-0808">Transferase</keyword>
<reference evidence="15" key="1">
    <citation type="submission" date="2014-07" db="EMBL/GenBank/DDBJ databases">
        <authorList>
            <person name="Wibberg D."/>
        </authorList>
    </citation>
    <scope>NUCLEOTIDE SEQUENCE [LARGE SCALE GENOMIC DNA]</scope>
    <source>
        <strain evidence="15">DG5</strain>
    </source>
</reference>